<feature type="domain" description="Glycosyltransferase 2-like" evidence="1">
    <location>
        <begin position="4"/>
        <end position="171"/>
    </location>
</feature>
<proteinExistence type="predicted"/>
<name>A0A1F8BLL9_9BACT</name>
<organism evidence="2 3">
    <name type="scientific">Candidatus Woesebacteria bacterium RIFCSPLOWO2_01_FULL_39_25</name>
    <dbReference type="NCBI Taxonomy" id="1802521"/>
    <lineage>
        <taxon>Bacteria</taxon>
        <taxon>Candidatus Woeseibacteriota</taxon>
    </lineage>
</organism>
<sequence>MKLSIIIPVFNEEKTIFEIIKKVKKVELPDNISKEIIVVNDASIDKTAEILKGVRNIEVISHKRNLGKGAAIKTGLKKATGDLILVQDADLEYNPEDYSRLIRPIRESNADVVYGSRLKSFPLRISGKRKTPLITHYLGNKFLSLVTRIVYGTDLSDMETCYKVFRKSIIKSIKLRANRFDFEPEITAKILKKGYKIYEVPIKVKPRGYDEGKKITWKDGFIAVWTLLKYRFID</sequence>
<evidence type="ECO:0000259" key="1">
    <source>
        <dbReference type="Pfam" id="PF00535"/>
    </source>
</evidence>
<dbReference type="InterPro" id="IPR001173">
    <property type="entry name" value="Glyco_trans_2-like"/>
</dbReference>
<protein>
    <submittedName>
        <fullName evidence="2">Glycosyl transferase</fullName>
    </submittedName>
</protein>
<gene>
    <name evidence="2" type="ORF">A2893_04685</name>
</gene>
<dbReference type="GO" id="GO:0016740">
    <property type="term" value="F:transferase activity"/>
    <property type="evidence" value="ECO:0007669"/>
    <property type="project" value="UniProtKB-KW"/>
</dbReference>
<dbReference type="InterPro" id="IPR050256">
    <property type="entry name" value="Glycosyltransferase_2"/>
</dbReference>
<dbReference type="AlphaFoldDB" id="A0A1F8BLL9"/>
<reference evidence="2 3" key="1">
    <citation type="journal article" date="2016" name="Nat. Commun.">
        <title>Thousands of microbial genomes shed light on interconnected biogeochemical processes in an aquifer system.</title>
        <authorList>
            <person name="Anantharaman K."/>
            <person name="Brown C.T."/>
            <person name="Hug L.A."/>
            <person name="Sharon I."/>
            <person name="Castelle C.J."/>
            <person name="Probst A.J."/>
            <person name="Thomas B.C."/>
            <person name="Singh A."/>
            <person name="Wilkins M.J."/>
            <person name="Karaoz U."/>
            <person name="Brodie E.L."/>
            <person name="Williams K.H."/>
            <person name="Hubbard S.S."/>
            <person name="Banfield J.F."/>
        </authorList>
    </citation>
    <scope>NUCLEOTIDE SEQUENCE [LARGE SCALE GENOMIC DNA]</scope>
</reference>
<dbReference type="InterPro" id="IPR029044">
    <property type="entry name" value="Nucleotide-diphossugar_trans"/>
</dbReference>
<comment type="caution">
    <text evidence="2">The sequence shown here is derived from an EMBL/GenBank/DDBJ whole genome shotgun (WGS) entry which is preliminary data.</text>
</comment>
<dbReference type="STRING" id="1802521.A2893_04685"/>
<dbReference type="PANTHER" id="PTHR48090">
    <property type="entry name" value="UNDECAPRENYL-PHOSPHATE 4-DEOXY-4-FORMAMIDO-L-ARABINOSE TRANSFERASE-RELATED"/>
    <property type="match status" value="1"/>
</dbReference>
<evidence type="ECO:0000313" key="2">
    <source>
        <dbReference type="EMBL" id="OGM64922.1"/>
    </source>
</evidence>
<dbReference type="Pfam" id="PF00535">
    <property type="entry name" value="Glycos_transf_2"/>
    <property type="match status" value="1"/>
</dbReference>
<dbReference type="SUPFAM" id="SSF53448">
    <property type="entry name" value="Nucleotide-diphospho-sugar transferases"/>
    <property type="match status" value="1"/>
</dbReference>
<dbReference type="Gene3D" id="3.90.550.10">
    <property type="entry name" value="Spore Coat Polysaccharide Biosynthesis Protein SpsA, Chain A"/>
    <property type="match status" value="1"/>
</dbReference>
<evidence type="ECO:0000313" key="3">
    <source>
        <dbReference type="Proteomes" id="UP000176725"/>
    </source>
</evidence>
<dbReference type="EMBL" id="MGHH01000007">
    <property type="protein sequence ID" value="OGM64922.1"/>
    <property type="molecule type" value="Genomic_DNA"/>
</dbReference>
<keyword evidence="2" id="KW-0808">Transferase</keyword>
<dbReference type="Proteomes" id="UP000176725">
    <property type="component" value="Unassembled WGS sequence"/>
</dbReference>
<accession>A0A1F8BLL9</accession>
<dbReference type="PANTHER" id="PTHR48090:SF7">
    <property type="entry name" value="RFBJ PROTEIN"/>
    <property type="match status" value="1"/>
</dbReference>
<dbReference type="CDD" id="cd04179">
    <property type="entry name" value="DPM_DPG-synthase_like"/>
    <property type="match status" value="1"/>
</dbReference>